<protein>
    <submittedName>
        <fullName evidence="1">Uncharacterized protein</fullName>
    </submittedName>
</protein>
<dbReference type="AlphaFoldDB" id="A0A644VKU5"/>
<gene>
    <name evidence="1" type="ORF">SDC9_38038</name>
</gene>
<sequence length="164" mass="19350">MSNLWKQQGIPHKGWTLENVYDVREDGQSEDETSYESCMMCGHEKIRYVHVVSHPDYGEELLVGCQCAEKLTDDYENPQRREKELKNRTTRRTNFLNRTWKISAKGNEYINVDNHNILIKEDSTTHKFTVKIDDTWGKKHFDTSELAKIAAFKGIEYFKKKGEW</sequence>
<comment type="caution">
    <text evidence="1">The sequence shown here is derived from an EMBL/GenBank/DDBJ whole genome shotgun (WGS) entry which is preliminary data.</text>
</comment>
<organism evidence="1">
    <name type="scientific">bioreactor metagenome</name>
    <dbReference type="NCBI Taxonomy" id="1076179"/>
    <lineage>
        <taxon>unclassified sequences</taxon>
        <taxon>metagenomes</taxon>
        <taxon>ecological metagenomes</taxon>
    </lineage>
</organism>
<accession>A0A644VKU5</accession>
<proteinExistence type="predicted"/>
<dbReference type="EMBL" id="VSSQ01000344">
    <property type="protein sequence ID" value="MPL91951.1"/>
    <property type="molecule type" value="Genomic_DNA"/>
</dbReference>
<name>A0A644VKU5_9ZZZZ</name>
<reference evidence="1" key="1">
    <citation type="submission" date="2019-08" db="EMBL/GenBank/DDBJ databases">
        <authorList>
            <person name="Kucharzyk K."/>
            <person name="Murdoch R.W."/>
            <person name="Higgins S."/>
            <person name="Loffler F."/>
        </authorList>
    </citation>
    <scope>NUCLEOTIDE SEQUENCE</scope>
</reference>
<evidence type="ECO:0000313" key="1">
    <source>
        <dbReference type="EMBL" id="MPL91951.1"/>
    </source>
</evidence>